<keyword evidence="4" id="KW-1185">Reference proteome</keyword>
<evidence type="ECO:0000256" key="1">
    <source>
        <dbReference type="SAM" id="MobiDB-lite"/>
    </source>
</evidence>
<feature type="compositionally biased region" description="Basic and acidic residues" evidence="1">
    <location>
        <begin position="1435"/>
        <end position="1452"/>
    </location>
</feature>
<keyword evidence="2" id="KW-1133">Transmembrane helix</keyword>
<evidence type="ECO:0000256" key="2">
    <source>
        <dbReference type="SAM" id="Phobius"/>
    </source>
</evidence>
<keyword evidence="2" id="KW-0472">Membrane</keyword>
<feature type="transmembrane region" description="Helical" evidence="2">
    <location>
        <begin position="229"/>
        <end position="250"/>
    </location>
</feature>
<dbReference type="EMBL" id="JAWDEY010000032">
    <property type="protein sequence ID" value="KAK6588578.1"/>
    <property type="molecule type" value="Genomic_DNA"/>
</dbReference>
<organism evidence="3 4">
    <name type="scientific">Cryptosporidium xiaoi</name>
    <dbReference type="NCBI Taxonomy" id="659607"/>
    <lineage>
        <taxon>Eukaryota</taxon>
        <taxon>Sar</taxon>
        <taxon>Alveolata</taxon>
        <taxon>Apicomplexa</taxon>
        <taxon>Conoidasida</taxon>
        <taxon>Coccidia</taxon>
        <taxon>Eucoccidiorida</taxon>
        <taxon>Eimeriorina</taxon>
        <taxon>Cryptosporidiidae</taxon>
        <taxon>Cryptosporidium</taxon>
    </lineage>
</organism>
<evidence type="ECO:0008006" key="5">
    <source>
        <dbReference type="Google" id="ProtNLM"/>
    </source>
</evidence>
<name>A0AAV9XUZ3_9CRYT</name>
<evidence type="ECO:0000313" key="4">
    <source>
        <dbReference type="Proteomes" id="UP001311799"/>
    </source>
</evidence>
<dbReference type="Proteomes" id="UP001311799">
    <property type="component" value="Unassembled WGS sequence"/>
</dbReference>
<reference evidence="3 4" key="1">
    <citation type="submission" date="2023-10" db="EMBL/GenBank/DDBJ databases">
        <title>Comparative genomics analysis reveals potential genetic determinants of host preference in Cryptosporidium xiaoi.</title>
        <authorList>
            <person name="Xiao L."/>
            <person name="Li J."/>
        </authorList>
    </citation>
    <scope>NUCLEOTIDE SEQUENCE [LARGE SCALE GENOMIC DNA]</scope>
    <source>
        <strain evidence="3 4">52996</strain>
    </source>
</reference>
<feature type="region of interest" description="Disordered" evidence="1">
    <location>
        <begin position="1427"/>
        <end position="1452"/>
    </location>
</feature>
<comment type="caution">
    <text evidence="3">The sequence shown here is derived from an EMBL/GenBank/DDBJ whole genome shotgun (WGS) entry which is preliminary data.</text>
</comment>
<proteinExistence type="predicted"/>
<gene>
    <name evidence="3" type="ORF">RS030_4612</name>
</gene>
<keyword evidence="2" id="KW-0812">Transmembrane</keyword>
<sequence length="2382" mass="274543">MKNNKNKKTRLRCPNIEGELRAICVPCNNSNLSHIKSICEKALISFRHYRDVIQKTNEEDDKNHFKHFPITDVCSACREAIITSINYSDGTQLFILGINCLQQILIPGLLDTFHKITILAVLNEVSLKVTNSMKVKNKNSNGNFNYYYNFNIGYNGNVGRNNSNNNIKGKNTFVSGGNTSGNIVNSSGGGSRSNSVLSCSNSEKEQILLKVIQTSLLFLNPEIIEFNEVMITLLVSIISSFFNISGYYQLAQMSHLAIRQLVNLSLDYIHLNSIENSSDQIKEIVKEINEVKITEKIENENEESFVVALLLIKDISIMIDKQVVENVMLVSNTKYVQETQNKSLQIEEDSDLTPLSLLRGGITIPPSICLDIWNEILDQNNVGNLSNYNINLLLENNNDLKSLINNVLFPSLTRCIQNSCKELNTNMSQSMYDFVMFARYIRLFIKILEYNVCKNFNGPYIKDCICNIILSFIKTISVDNISNIPSWSLQCILEMFGEIIQNPDILLIIGNINIKNYCHSSNSLLNCEFKSENLLNNIIDTLNQILLHLSDQLELLQSNENTFNLSVPSFLNEKINLPSILLPQQNNTNIECGYFIIASSKKNNERNLRLIDIIMEDDRIYHISKYNGSSSLSNRIVQNNILNRDSSYNLGENCGLNTENKRNFNSNNGSNDSNNADCYDNINLNAQYCSSIYSVVLVSLKPIEISLLIFDIIVNLTSCLNQICDKEEIKSDFENIIVNIWDPIYQLLKQCMNYHLLRYYIYRIITFLYKISSITCPKLRLNNILNIIYESMQVYYNNSQLVEVKILSEPILIEKIFSLYKCYFSICHQYCEYLDETCWQFLFRYMEYIDKIIDIGLGSKIKTNANSGDTGDVLFGNSEQAVKIGFSSPDSNTGEPEVFEFDFKVKDEKLDVEHLTKTLVAESTILRVSHQVFLSEKIKKLSQDSIYSIIKGIYQELNYNINKNNFEIRTIEYLLTTLSNIIKCIYDQMSYELFIPIWNERIIPLLYNIIKLNNGDINTELIDAAKNSQCEMAKDISTSEKIDIKRASLNSVLEDNKEKIMQVFNSIMNFLSVTITTIFVYIDKDSEKLQASNNNIQTSLLNPYLMFANSFPIYNTILVRSLYSILCSVIPKLDESTWILIVVFINSIIENKYHNYIKYLNYDNLTNKQELNLDDCLPLINESKDDKNNVDEDIDLFQSLFLLIEFLCDETEISNSKFISSSWNILIESIAVFGRMNSSIDNIAFQAVSLLWKLTDLIGTKLVLYEPPNSESESVYYYDNFVQSNYDIILSKKNIVIYRNGNKNIFLSNYVHIDIIWLNIILQLEDLCKDSRQETRNCALKSLYTTLIKHYKNVIRNDFLQVIIKRTLQNVLVESYNQYLNSLDGFKSGKTDGNLNNDLFDNSLDFEFELEQELIKYNNQRDRNNHLCNSNSVNENRDCNSETDKNFSEHDRDHDSQLSCSFSSVLNKNQYNQSWEETLGITIDGTLRIIKELSLNNTCDNNIYYECSLFLIDIISPIILIQKNYSENNGNVIDIGKEVKIVSVKVLYELICVSLKNKNNELWDRTMEIYSNLVKCLLFQSYDTLNRLKKAEEYINKKESFYDQTNEEFKDKEMRAIMYRNYNLYVNKLAKYYLSDKLAETILQTVVDIINLITNKDENNMETYTKFKNSHNSIFCLLDMIIVVITSTNTFIHNTIPIENADKTIENNNETNKDQNDIFSIHKYIWGKGFFGNNKNANISDLFIPKLVNYDKDRGLSSINSCNLVFIENYNNSDFIHKNYYKNLRNVSLLNILPNLIRKHNFGDNGNSCNKDNNCGIAGIQSPNVVHLLRNIRYPNKFYYNGTSFSYYNKCKESIVGNTIFTSDNDKGGDKSDKNISYMCSIKSSNDFLSSGINTNIRFITTVQTMGLEAIQYYLNVLPTLIIEYYNQACDDKDNIHMENSNLNQLHNLRYLIPNIIKVITDSLIVHAEMFKDTCKIGLSCKTISLLVGFCRNTIIDTINKISQCSQNIDKNYVSNYIRKILLNQESLVSQLLETLPYIFNKLLSIISLDIYGNVAKTTGIWIVAKEALLIMIQDWLVFLAVLDREKVIDNGIICEFNVKIRNNFWPLTVSVIISLMESQSFIYSNKFLKSVCNINASNIYERCLYFDIFTVNISFDLILSLHNQYDNVFNIGKETTARTLVIPEKYYIEIISSLDKFISNINMSNFNSNSSKSYLNSKLQSLNNFNGPSSNCNYQSFNINAQTLEMYIIERLFEFYDTLPHTNDVQIYNDILPILYVRIGKMFKNFSMEDLQSGLRPLPQLKIDEIYKLISLTTNHFNNLISINQDKNNTVSEKSSLNQLLVNVLPGLIECITCKDQNIRQNIKNSLKDITRHLSFGSKHN</sequence>
<evidence type="ECO:0000313" key="3">
    <source>
        <dbReference type="EMBL" id="KAK6588578.1"/>
    </source>
</evidence>
<accession>A0AAV9XUZ3</accession>
<protein>
    <recommendedName>
        <fullName evidence="5">Mon2/Sec7/BIG1-like dimerisation and cyclophilin-binding domain-containing protein</fullName>
    </recommendedName>
</protein>